<feature type="compositionally biased region" description="Polar residues" evidence="5">
    <location>
        <begin position="8"/>
        <end position="26"/>
    </location>
</feature>
<evidence type="ECO:0000256" key="4">
    <source>
        <dbReference type="SAM" id="Coils"/>
    </source>
</evidence>
<feature type="domain" description="AIG1-type G" evidence="6">
    <location>
        <begin position="41"/>
        <end position="244"/>
    </location>
</feature>
<dbReference type="FunFam" id="3.40.50.300:FF:002274">
    <property type="entry name" value="Si:dkeyp-69e1.8"/>
    <property type="match status" value="1"/>
</dbReference>
<evidence type="ECO:0000256" key="5">
    <source>
        <dbReference type="SAM" id="MobiDB-lite"/>
    </source>
</evidence>
<dbReference type="EMBL" id="JAMKFB020000002">
    <property type="protein sequence ID" value="KAL0201902.1"/>
    <property type="molecule type" value="Genomic_DNA"/>
</dbReference>
<proteinExistence type="inferred from homology"/>
<feature type="region of interest" description="Disordered" evidence="5">
    <location>
        <begin position="1"/>
        <end position="26"/>
    </location>
</feature>
<dbReference type="Gene3D" id="3.40.50.300">
    <property type="entry name" value="P-loop containing nucleotide triphosphate hydrolases"/>
    <property type="match status" value="1"/>
</dbReference>
<evidence type="ECO:0000259" key="6">
    <source>
        <dbReference type="PROSITE" id="PS51720"/>
    </source>
</evidence>
<feature type="coiled-coil region" evidence="4">
    <location>
        <begin position="240"/>
        <end position="358"/>
    </location>
</feature>
<comment type="caution">
    <text evidence="7">The sequence shown here is derived from an EMBL/GenBank/DDBJ whole genome shotgun (WGS) entry which is preliminary data.</text>
</comment>
<evidence type="ECO:0000256" key="3">
    <source>
        <dbReference type="ARBA" id="ARBA00023134"/>
    </source>
</evidence>
<keyword evidence="3" id="KW-0342">GTP-binding</keyword>
<dbReference type="PANTHER" id="PTHR10903:SF182">
    <property type="entry name" value="GTPASE IMAP FAMILY MEMBER 4"/>
    <property type="match status" value="1"/>
</dbReference>
<reference evidence="7 8" key="1">
    <citation type="submission" date="2024-05" db="EMBL/GenBank/DDBJ databases">
        <title>Genome sequencing and assembly of Indian major carp, Cirrhinus mrigala (Hamilton, 1822).</title>
        <authorList>
            <person name="Mohindra V."/>
            <person name="Chowdhury L.M."/>
            <person name="Lal K."/>
            <person name="Jena J.K."/>
        </authorList>
    </citation>
    <scope>NUCLEOTIDE SEQUENCE [LARGE SCALE GENOMIC DNA]</scope>
    <source>
        <strain evidence="7">CM1030</strain>
        <tissue evidence="7">Blood</tissue>
    </source>
</reference>
<dbReference type="Pfam" id="PF04548">
    <property type="entry name" value="AIG1"/>
    <property type="match status" value="1"/>
</dbReference>
<name>A0ABD0RTP3_CIRMR</name>
<dbReference type="SUPFAM" id="SSF52540">
    <property type="entry name" value="P-loop containing nucleoside triphosphate hydrolases"/>
    <property type="match status" value="1"/>
</dbReference>
<organism evidence="7 8">
    <name type="scientific">Cirrhinus mrigala</name>
    <name type="common">Mrigala</name>
    <dbReference type="NCBI Taxonomy" id="683832"/>
    <lineage>
        <taxon>Eukaryota</taxon>
        <taxon>Metazoa</taxon>
        <taxon>Chordata</taxon>
        <taxon>Craniata</taxon>
        <taxon>Vertebrata</taxon>
        <taxon>Euteleostomi</taxon>
        <taxon>Actinopterygii</taxon>
        <taxon>Neopterygii</taxon>
        <taxon>Teleostei</taxon>
        <taxon>Ostariophysi</taxon>
        <taxon>Cypriniformes</taxon>
        <taxon>Cyprinidae</taxon>
        <taxon>Labeoninae</taxon>
        <taxon>Labeonini</taxon>
        <taxon>Cirrhinus</taxon>
    </lineage>
</organism>
<dbReference type="InterPro" id="IPR027417">
    <property type="entry name" value="P-loop_NTPase"/>
</dbReference>
<comment type="similarity">
    <text evidence="1">Belongs to the TRAFAC class TrmE-Era-EngA-EngB-Septin-like GTPase superfamily. AIG1/Toc34/Toc159-like paraseptin GTPase family. IAN subfamily.</text>
</comment>
<sequence length="458" mass="52801">SSNEENRPTNFIFSPSQTQIPPSMSTPGLPGSNLFAVSPAPNELRLVLLGKTGAGKSATGNSILGENRFDTELSMGSVTKESKRECATVEGRKLVLVDTPGFFDTDLTEEQQKQEAIHSLALCSPGPHAFLLVVPIERYTEEQQRTVQMILEMFHEDISHHTILIFSHADRLKGESIEWFIAKQNQKVQELVEKFGRRFVAFDNKNPTNPTNRDQVRRLLQKVDELLVVNENRHFTNEVIEAMQKAQRIIEERMQAETAERMKKIKEEVRKMADVRRSAFLSDMNEERQETEQKRKRIQRRIDQIQADIKKEEQNVQPIPERLRRFTTSLQAELENMRRLEERLIEEERERKEREEREQKDLDIWIQEEEQRRLSEGGQKNLLSPDHIKIVTMLTMFMLGIGATFAPPLLAGGSRVCGHDFVQLVSCGRMGVRLGGRQNRIADPMHHPVIHSLLKLKM</sequence>
<keyword evidence="4" id="KW-0175">Coiled coil</keyword>
<feature type="non-terminal residue" evidence="7">
    <location>
        <position position="458"/>
    </location>
</feature>
<keyword evidence="2" id="KW-0547">Nucleotide-binding</keyword>
<feature type="non-terminal residue" evidence="7">
    <location>
        <position position="1"/>
    </location>
</feature>
<dbReference type="AlphaFoldDB" id="A0ABD0RTP3"/>
<dbReference type="PANTHER" id="PTHR10903">
    <property type="entry name" value="GTPASE, IMAP FAMILY MEMBER-RELATED"/>
    <property type="match status" value="1"/>
</dbReference>
<dbReference type="GO" id="GO:0005525">
    <property type="term" value="F:GTP binding"/>
    <property type="evidence" value="ECO:0007669"/>
    <property type="project" value="UniProtKB-KW"/>
</dbReference>
<accession>A0ABD0RTP3</accession>
<keyword evidence="8" id="KW-1185">Reference proteome</keyword>
<evidence type="ECO:0000256" key="2">
    <source>
        <dbReference type="ARBA" id="ARBA00022741"/>
    </source>
</evidence>
<gene>
    <name evidence="7" type="ORF">M9458_005089</name>
</gene>
<dbReference type="Proteomes" id="UP001529510">
    <property type="component" value="Unassembled WGS sequence"/>
</dbReference>
<evidence type="ECO:0000313" key="7">
    <source>
        <dbReference type="EMBL" id="KAL0201902.1"/>
    </source>
</evidence>
<dbReference type="CDD" id="cd01852">
    <property type="entry name" value="AIG1"/>
    <property type="match status" value="1"/>
</dbReference>
<protein>
    <recommendedName>
        <fullName evidence="6">AIG1-type G domain-containing protein</fullName>
    </recommendedName>
</protein>
<evidence type="ECO:0000313" key="8">
    <source>
        <dbReference type="Proteomes" id="UP001529510"/>
    </source>
</evidence>
<dbReference type="PROSITE" id="PS51720">
    <property type="entry name" value="G_AIG1"/>
    <property type="match status" value="1"/>
</dbReference>
<dbReference type="InterPro" id="IPR006703">
    <property type="entry name" value="G_AIG1"/>
</dbReference>
<evidence type="ECO:0000256" key="1">
    <source>
        <dbReference type="ARBA" id="ARBA00008535"/>
    </source>
</evidence>
<dbReference type="InterPro" id="IPR045058">
    <property type="entry name" value="GIMA/IAN/Toc"/>
</dbReference>